<feature type="region of interest" description="Disordered" evidence="5">
    <location>
        <begin position="200"/>
        <end position="221"/>
    </location>
</feature>
<comment type="caution">
    <text evidence="7">The sequence shown here is derived from an EMBL/GenBank/DDBJ whole genome shotgun (WGS) entry which is preliminary data.</text>
</comment>
<evidence type="ECO:0000256" key="2">
    <source>
        <dbReference type="ARBA" id="ARBA00022723"/>
    </source>
</evidence>
<dbReference type="Gene3D" id="1.10.760.10">
    <property type="entry name" value="Cytochrome c-like domain"/>
    <property type="match status" value="1"/>
</dbReference>
<gene>
    <name evidence="7" type="ORF">C1I89_17430</name>
</gene>
<keyword evidence="1 4" id="KW-0349">Heme</keyword>
<dbReference type="RefSeq" id="WP_102773919.1">
    <property type="nucleotide sequence ID" value="NZ_POQS01000004.1"/>
</dbReference>
<keyword evidence="8" id="KW-1185">Reference proteome</keyword>
<feature type="domain" description="Cytochrome c" evidence="6">
    <location>
        <begin position="44"/>
        <end position="186"/>
    </location>
</feature>
<dbReference type="GO" id="GO:0046872">
    <property type="term" value="F:metal ion binding"/>
    <property type="evidence" value="ECO:0007669"/>
    <property type="project" value="UniProtKB-KW"/>
</dbReference>
<evidence type="ECO:0000256" key="5">
    <source>
        <dbReference type="SAM" id="MobiDB-lite"/>
    </source>
</evidence>
<sequence>MNRITPLLLVATGILAFATLMLVILPGWQVRTIEPPKALSPYTLEQLSGRQQYIANGCVYCHSQQPRSTGQTFADLARGWGRASTPGDYAYDEPHLLGTMRTGPDLLNVGGRLPSRDWHLTHLYQPRAIFDWSIMPSYPYLFETKDKAQAGDVVVKLPKDYQPADGKVVVARKEALDLVAYLLSLNRSYSVSDREAAMRDRGYDRTVDKQNGAQSGRGVQH</sequence>
<evidence type="ECO:0000256" key="3">
    <source>
        <dbReference type="ARBA" id="ARBA00023004"/>
    </source>
</evidence>
<dbReference type="GO" id="GO:0009055">
    <property type="term" value="F:electron transfer activity"/>
    <property type="evidence" value="ECO:0007669"/>
    <property type="project" value="InterPro"/>
</dbReference>
<evidence type="ECO:0000259" key="6">
    <source>
        <dbReference type="PROSITE" id="PS51007"/>
    </source>
</evidence>
<dbReference type="EMBL" id="POQS01000004">
    <property type="protein sequence ID" value="PND32803.1"/>
    <property type="molecule type" value="Genomic_DNA"/>
</dbReference>
<evidence type="ECO:0000313" key="8">
    <source>
        <dbReference type="Proteomes" id="UP000235994"/>
    </source>
</evidence>
<reference evidence="7 8" key="1">
    <citation type="submission" date="2018-01" db="EMBL/GenBank/DDBJ databases">
        <title>The draft genome of an aniline degradation strain ANB-1.</title>
        <authorList>
            <person name="Zhang L."/>
            <person name="Jiang J."/>
        </authorList>
    </citation>
    <scope>NUCLEOTIDE SEQUENCE [LARGE SCALE GENOMIC DNA]</scope>
    <source>
        <strain evidence="7 8">ANB-1</strain>
    </source>
</reference>
<dbReference type="PROSITE" id="PS51007">
    <property type="entry name" value="CYTC"/>
    <property type="match status" value="1"/>
</dbReference>
<dbReference type="GO" id="GO:0020037">
    <property type="term" value="F:heme binding"/>
    <property type="evidence" value="ECO:0007669"/>
    <property type="project" value="InterPro"/>
</dbReference>
<dbReference type="Pfam" id="PF02433">
    <property type="entry name" value="FixO"/>
    <property type="match status" value="1"/>
</dbReference>
<keyword evidence="2 4" id="KW-0479">Metal-binding</keyword>
<dbReference type="InterPro" id="IPR036909">
    <property type="entry name" value="Cyt_c-like_dom_sf"/>
</dbReference>
<dbReference type="AlphaFoldDB" id="A0A2N8KH85"/>
<dbReference type="SUPFAM" id="SSF46626">
    <property type="entry name" value="Cytochrome c"/>
    <property type="match status" value="1"/>
</dbReference>
<dbReference type="InterPro" id="IPR003468">
    <property type="entry name" value="Cyt_c_oxidase_monohaem-su/FixO"/>
</dbReference>
<keyword evidence="3 4" id="KW-0408">Iron</keyword>
<dbReference type="InterPro" id="IPR009056">
    <property type="entry name" value="Cyt_c-like_dom"/>
</dbReference>
<evidence type="ECO:0000313" key="7">
    <source>
        <dbReference type="EMBL" id="PND32803.1"/>
    </source>
</evidence>
<evidence type="ECO:0000256" key="1">
    <source>
        <dbReference type="ARBA" id="ARBA00022617"/>
    </source>
</evidence>
<organism evidence="7 8">
    <name type="scientific">Achromobacter pulmonis</name>
    <dbReference type="NCBI Taxonomy" id="1389932"/>
    <lineage>
        <taxon>Bacteria</taxon>
        <taxon>Pseudomonadati</taxon>
        <taxon>Pseudomonadota</taxon>
        <taxon>Betaproteobacteria</taxon>
        <taxon>Burkholderiales</taxon>
        <taxon>Alcaligenaceae</taxon>
        <taxon>Achromobacter</taxon>
    </lineage>
</organism>
<protein>
    <submittedName>
        <fullName evidence="7">Cytochrome-c oxidase</fullName>
    </submittedName>
</protein>
<proteinExistence type="predicted"/>
<evidence type="ECO:0000256" key="4">
    <source>
        <dbReference type="PROSITE-ProRule" id="PRU00433"/>
    </source>
</evidence>
<accession>A0A2N8KH85</accession>
<dbReference type="Proteomes" id="UP000235994">
    <property type="component" value="Unassembled WGS sequence"/>
</dbReference>
<name>A0A2N8KH85_9BURK</name>